<dbReference type="Gene3D" id="1.25.40.10">
    <property type="entry name" value="Tetratricopeptide repeat domain"/>
    <property type="match status" value="1"/>
</dbReference>
<dbReference type="KEGG" id="ccl:Clocl_3138"/>
<dbReference type="RefSeq" id="WP_014256208.1">
    <property type="nucleotide sequence ID" value="NC_016627.1"/>
</dbReference>
<dbReference type="Pfam" id="PF13432">
    <property type="entry name" value="TPR_16"/>
    <property type="match status" value="1"/>
</dbReference>
<dbReference type="SMART" id="SM00028">
    <property type="entry name" value="TPR"/>
    <property type="match status" value="3"/>
</dbReference>
<keyword evidence="2" id="KW-0472">Membrane</keyword>
<protein>
    <submittedName>
        <fullName evidence="3">Uncharacterized protein</fullName>
    </submittedName>
</protein>
<dbReference type="Proteomes" id="UP000005435">
    <property type="component" value="Chromosome"/>
</dbReference>
<feature type="transmembrane region" description="Helical" evidence="2">
    <location>
        <begin position="227"/>
        <end position="246"/>
    </location>
</feature>
<dbReference type="InterPro" id="IPR019734">
    <property type="entry name" value="TPR_rpt"/>
</dbReference>
<evidence type="ECO:0000256" key="1">
    <source>
        <dbReference type="PROSITE-ProRule" id="PRU00339"/>
    </source>
</evidence>
<sequence length="278" mass="32520">MGYGINTEAYKIRKQVQHFIRLGRYEKAKAIASNLITEYPDYPYAYYDMSVCEYYFGRIDNAIELCQKSLEHGMRPLAVYILMMLYHNEKGDYDSVDLYYDNISKISTSEADVKALYGYSLWKRGRKEEGIKMVEEAFSEDSTDPIILKYLLITAKRKKDKNQLKELIRIYMNTGASERSKLQFAGRAEAYMGNWREAKENYRKVLGIDPMNEEAKLFFTMLEVEKAIVKMGGFVLLLAVSLYLRFSDGRILKYFSIIPVLAYLTFVIVYIKKKRTLF</sequence>
<dbReference type="AlphaFoldDB" id="G8LVM9"/>
<reference evidence="3 4" key="2">
    <citation type="journal article" date="2012" name="Stand. Genomic Sci.">
        <title>Complete Genome Sequence of Clostridium clariflavum DSM 19732.</title>
        <authorList>
            <person name="Izquierdo J.A."/>
            <person name="Goodwin L."/>
            <person name="Davenport K.W."/>
            <person name="Teshima H."/>
            <person name="Bruce D."/>
            <person name="Detter C."/>
            <person name="Tapia R."/>
            <person name="Han S."/>
            <person name="Land M."/>
            <person name="Hauser L."/>
            <person name="Jeffries C.D."/>
            <person name="Han J."/>
            <person name="Pitluck S."/>
            <person name="Nolan M."/>
            <person name="Chen A."/>
            <person name="Huntemann M."/>
            <person name="Mavromatis K."/>
            <person name="Mikhailova N."/>
            <person name="Liolios K."/>
            <person name="Woyke T."/>
            <person name="Lynd L.R."/>
        </authorList>
    </citation>
    <scope>NUCLEOTIDE SEQUENCE [LARGE SCALE GENOMIC DNA]</scope>
    <source>
        <strain evidence="4">DSM 19732 / NBRC 101661 / EBR45</strain>
    </source>
</reference>
<keyword evidence="4" id="KW-1185">Reference proteome</keyword>
<dbReference type="STRING" id="720554.Clocl_3138"/>
<keyword evidence="1" id="KW-0802">TPR repeat</keyword>
<dbReference type="InterPro" id="IPR011990">
    <property type="entry name" value="TPR-like_helical_dom_sf"/>
</dbReference>
<dbReference type="EMBL" id="CP003065">
    <property type="protein sequence ID" value="AEV69665.1"/>
    <property type="molecule type" value="Genomic_DNA"/>
</dbReference>
<feature type="repeat" description="TPR" evidence="1">
    <location>
        <begin position="179"/>
        <end position="212"/>
    </location>
</feature>
<reference evidence="4" key="1">
    <citation type="submission" date="2011-12" db="EMBL/GenBank/DDBJ databases">
        <title>Complete sequence of Clostridium clariflavum DSM 19732.</title>
        <authorList>
            <consortium name="US DOE Joint Genome Institute"/>
            <person name="Lucas S."/>
            <person name="Han J."/>
            <person name="Lapidus A."/>
            <person name="Cheng J.-F."/>
            <person name="Goodwin L."/>
            <person name="Pitluck S."/>
            <person name="Peters L."/>
            <person name="Teshima H."/>
            <person name="Detter J.C."/>
            <person name="Han C."/>
            <person name="Tapia R."/>
            <person name="Land M."/>
            <person name="Hauser L."/>
            <person name="Kyrpides N."/>
            <person name="Ivanova N."/>
            <person name="Pagani I."/>
            <person name="Kitzmiller T."/>
            <person name="Lynd L."/>
            <person name="Izquierdo J."/>
            <person name="Woyke T."/>
        </authorList>
    </citation>
    <scope>NUCLEOTIDE SEQUENCE [LARGE SCALE GENOMIC DNA]</scope>
    <source>
        <strain evidence="4">DSM 19732 / NBRC 101661 / EBR45</strain>
    </source>
</reference>
<organism evidence="3 4">
    <name type="scientific">Acetivibrio clariflavus (strain DSM 19732 / NBRC 101661 / EBR45)</name>
    <name type="common">Clostridium clariflavum</name>
    <dbReference type="NCBI Taxonomy" id="720554"/>
    <lineage>
        <taxon>Bacteria</taxon>
        <taxon>Bacillati</taxon>
        <taxon>Bacillota</taxon>
        <taxon>Clostridia</taxon>
        <taxon>Eubacteriales</taxon>
        <taxon>Oscillospiraceae</taxon>
        <taxon>Acetivibrio</taxon>
    </lineage>
</organism>
<evidence type="ECO:0000313" key="4">
    <source>
        <dbReference type="Proteomes" id="UP000005435"/>
    </source>
</evidence>
<feature type="transmembrane region" description="Helical" evidence="2">
    <location>
        <begin position="252"/>
        <end position="271"/>
    </location>
</feature>
<name>G8LVM9_ACECE</name>
<dbReference type="SUPFAM" id="SSF48452">
    <property type="entry name" value="TPR-like"/>
    <property type="match status" value="1"/>
</dbReference>
<keyword evidence="2" id="KW-1133">Transmembrane helix</keyword>
<proteinExistence type="predicted"/>
<dbReference type="eggNOG" id="COG0457">
    <property type="taxonomic scope" value="Bacteria"/>
</dbReference>
<dbReference type="PROSITE" id="PS50005">
    <property type="entry name" value="TPR"/>
    <property type="match status" value="1"/>
</dbReference>
<evidence type="ECO:0000256" key="2">
    <source>
        <dbReference type="SAM" id="Phobius"/>
    </source>
</evidence>
<gene>
    <name evidence="3" type="ordered locus">Clocl_3138</name>
</gene>
<keyword evidence="2" id="KW-0812">Transmembrane</keyword>
<accession>G8LVM9</accession>
<evidence type="ECO:0000313" key="3">
    <source>
        <dbReference type="EMBL" id="AEV69665.1"/>
    </source>
</evidence>
<dbReference type="HOGENOM" id="CLU_1000039_0_0_9"/>